<dbReference type="SUPFAM" id="SSF56003">
    <property type="entry name" value="Molybdenum cofactor-binding domain"/>
    <property type="match status" value="1"/>
</dbReference>
<reference evidence="2 3" key="1">
    <citation type="submission" date="2019-05" db="EMBL/GenBank/DDBJ databases">
        <authorList>
            <person name="Hariharan J."/>
            <person name="Choudoir M.J."/>
            <person name="Diebold P."/>
            <person name="Panke-Buisse K."/>
            <person name="Buckley D.H."/>
        </authorList>
    </citation>
    <scope>NUCLEOTIDE SEQUENCE [LARGE SCALE GENOMIC DNA]</scope>
    <source>
        <strain evidence="2 3">SUN51</strain>
    </source>
</reference>
<name>A0A5B0AGX7_9ACTN</name>
<feature type="non-terminal residue" evidence="2">
    <location>
        <position position="1"/>
    </location>
</feature>
<organism evidence="2 3">
    <name type="scientific">Streptomyces apricus</name>
    <dbReference type="NCBI Taxonomy" id="1828112"/>
    <lineage>
        <taxon>Bacteria</taxon>
        <taxon>Bacillati</taxon>
        <taxon>Actinomycetota</taxon>
        <taxon>Actinomycetes</taxon>
        <taxon>Kitasatosporales</taxon>
        <taxon>Streptomycetaceae</taxon>
        <taxon>Streptomyces</taxon>
    </lineage>
</organism>
<proteinExistence type="predicted"/>
<dbReference type="InterPro" id="IPR037165">
    <property type="entry name" value="AldOxase/xan_DH_Mopterin-bd_sf"/>
</dbReference>
<gene>
    <name evidence="2" type="ORF">FGF04_31350</name>
</gene>
<evidence type="ECO:0000256" key="1">
    <source>
        <dbReference type="SAM" id="MobiDB-lite"/>
    </source>
</evidence>
<sequence length="65" mass="6544">LGHPVPTSTPHPFGAKGIGESATVGSPPAVVNAVLDAIGVRHADMPLTPGRVWQALQGGEVEAPQ</sequence>
<feature type="compositionally biased region" description="Polar residues" evidence="1">
    <location>
        <begin position="1"/>
        <end position="10"/>
    </location>
</feature>
<protein>
    <submittedName>
        <fullName evidence="2">Uncharacterized protein</fullName>
    </submittedName>
</protein>
<keyword evidence="3" id="KW-1185">Reference proteome</keyword>
<dbReference type="Proteomes" id="UP000324965">
    <property type="component" value="Unassembled WGS sequence"/>
</dbReference>
<accession>A0A5B0AGX7</accession>
<evidence type="ECO:0000313" key="3">
    <source>
        <dbReference type="Proteomes" id="UP000324965"/>
    </source>
</evidence>
<evidence type="ECO:0000313" key="2">
    <source>
        <dbReference type="EMBL" id="KAA0929064.1"/>
    </source>
</evidence>
<dbReference type="GO" id="GO:0016491">
    <property type="term" value="F:oxidoreductase activity"/>
    <property type="evidence" value="ECO:0007669"/>
    <property type="project" value="InterPro"/>
</dbReference>
<comment type="caution">
    <text evidence="2">The sequence shown here is derived from an EMBL/GenBank/DDBJ whole genome shotgun (WGS) entry which is preliminary data.</text>
</comment>
<dbReference type="EMBL" id="VDFC01000055">
    <property type="protein sequence ID" value="KAA0929064.1"/>
    <property type="molecule type" value="Genomic_DNA"/>
</dbReference>
<dbReference type="Gene3D" id="3.30.365.10">
    <property type="entry name" value="Aldehyde oxidase/xanthine dehydrogenase, molybdopterin binding domain"/>
    <property type="match status" value="1"/>
</dbReference>
<feature type="region of interest" description="Disordered" evidence="1">
    <location>
        <begin position="1"/>
        <end position="22"/>
    </location>
</feature>
<dbReference type="AlphaFoldDB" id="A0A5B0AGX7"/>